<sequence>MSALERMVVNQRRDERRSRGDNMVPSVWRGTVMADREGDGLYVVIPRLTGDEWHGPLEYVGERPAVRDRVVLLAVEGRRDDFIISGVISR</sequence>
<name>A0ABP9FU83_9MICC</name>
<reference evidence="3" key="1">
    <citation type="journal article" date="2019" name="Int. J. Syst. Evol. Microbiol.">
        <title>The Global Catalogue of Microorganisms (GCM) 10K type strain sequencing project: providing services to taxonomists for standard genome sequencing and annotation.</title>
        <authorList>
            <consortium name="The Broad Institute Genomics Platform"/>
            <consortium name="The Broad Institute Genome Sequencing Center for Infectious Disease"/>
            <person name="Wu L."/>
            <person name="Ma J."/>
        </authorList>
    </citation>
    <scope>NUCLEOTIDE SEQUENCE [LARGE SCALE GENOMIC DNA]</scope>
    <source>
        <strain evidence="3">JCM 19129</strain>
    </source>
</reference>
<organism evidence="2 3">
    <name type="scientific">Nesterenkonia rhizosphaerae</name>
    <dbReference type="NCBI Taxonomy" id="1348272"/>
    <lineage>
        <taxon>Bacteria</taxon>
        <taxon>Bacillati</taxon>
        <taxon>Actinomycetota</taxon>
        <taxon>Actinomycetes</taxon>
        <taxon>Micrococcales</taxon>
        <taxon>Micrococcaceae</taxon>
        <taxon>Nesterenkonia</taxon>
    </lineage>
</organism>
<dbReference type="RefSeq" id="WP_345476873.1">
    <property type="nucleotide sequence ID" value="NZ_BAABLW010000005.1"/>
</dbReference>
<dbReference type="EMBL" id="BAABLW010000005">
    <property type="protein sequence ID" value="GAA4916035.1"/>
    <property type="molecule type" value="Genomic_DNA"/>
</dbReference>
<evidence type="ECO:0000313" key="3">
    <source>
        <dbReference type="Proteomes" id="UP001500368"/>
    </source>
</evidence>
<keyword evidence="3" id="KW-1185">Reference proteome</keyword>
<comment type="caution">
    <text evidence="2">The sequence shown here is derived from an EMBL/GenBank/DDBJ whole genome shotgun (WGS) entry which is preliminary data.</text>
</comment>
<feature type="compositionally biased region" description="Basic and acidic residues" evidence="1">
    <location>
        <begin position="11"/>
        <end position="20"/>
    </location>
</feature>
<feature type="region of interest" description="Disordered" evidence="1">
    <location>
        <begin position="1"/>
        <end position="21"/>
    </location>
</feature>
<accession>A0ABP9FU83</accession>
<proteinExistence type="predicted"/>
<dbReference type="Proteomes" id="UP001500368">
    <property type="component" value="Unassembled WGS sequence"/>
</dbReference>
<gene>
    <name evidence="2" type="ORF">GCM10025790_08910</name>
</gene>
<protein>
    <submittedName>
        <fullName evidence="2">Uncharacterized protein</fullName>
    </submittedName>
</protein>
<evidence type="ECO:0000313" key="2">
    <source>
        <dbReference type="EMBL" id="GAA4916035.1"/>
    </source>
</evidence>
<evidence type="ECO:0000256" key="1">
    <source>
        <dbReference type="SAM" id="MobiDB-lite"/>
    </source>
</evidence>